<sequence>MPFDNVKLNDGRIIPGIGFGTWKIPRDVAGDQTQQAIEVGFDHIDTAQVYANEEEAGRGLRDSGLKREKVWVTTKWSGVGDKGVRESCLESLQKLGLDYVDLYLIHHPRLCKGDIEGTWAQFELLKKEGLVKSIGVSNFTVDDLKTLLKTAKIKPVVNQILLHPYVVTQQTPLLEFMQEHDIVPEGYSSLIPLTSKPGGPVDKPVQEIADKYKVAPEQVLLAWSRAKGAIVITTSSRKDRLERYLAAGDIKLTDEQVEAIDKAGAKGERDDKRKQKVVGIAKYGMLAALGGWAVLKLVL</sequence>
<evidence type="ECO:0000313" key="2">
    <source>
        <dbReference type="Proteomes" id="UP001241377"/>
    </source>
</evidence>
<keyword evidence="2" id="KW-1185">Reference proteome</keyword>
<name>A0ACC2W0E1_9TREE</name>
<comment type="caution">
    <text evidence="1">The sequence shown here is derived from an EMBL/GenBank/DDBJ whole genome shotgun (WGS) entry which is preliminary data.</text>
</comment>
<reference evidence="1" key="1">
    <citation type="submission" date="2023-04" db="EMBL/GenBank/DDBJ databases">
        <title>Draft Genome sequencing of Naganishia species isolated from polar environments using Oxford Nanopore Technology.</title>
        <authorList>
            <person name="Leo P."/>
            <person name="Venkateswaran K."/>
        </authorList>
    </citation>
    <scope>NUCLEOTIDE SEQUENCE</scope>
    <source>
        <strain evidence="1">MNA-CCFEE 5261</strain>
    </source>
</reference>
<protein>
    <submittedName>
        <fullName evidence="1">Uncharacterized protein</fullName>
    </submittedName>
</protein>
<dbReference type="Proteomes" id="UP001241377">
    <property type="component" value="Unassembled WGS sequence"/>
</dbReference>
<organism evidence="1 2">
    <name type="scientific">Naganishia cerealis</name>
    <dbReference type="NCBI Taxonomy" id="610337"/>
    <lineage>
        <taxon>Eukaryota</taxon>
        <taxon>Fungi</taxon>
        <taxon>Dikarya</taxon>
        <taxon>Basidiomycota</taxon>
        <taxon>Agaricomycotina</taxon>
        <taxon>Tremellomycetes</taxon>
        <taxon>Filobasidiales</taxon>
        <taxon>Filobasidiaceae</taxon>
        <taxon>Naganishia</taxon>
    </lineage>
</organism>
<evidence type="ECO:0000313" key="1">
    <source>
        <dbReference type="EMBL" id="KAJ9104117.1"/>
    </source>
</evidence>
<accession>A0ACC2W0E1</accession>
<proteinExistence type="predicted"/>
<dbReference type="EMBL" id="JASBWR010000042">
    <property type="protein sequence ID" value="KAJ9104117.1"/>
    <property type="molecule type" value="Genomic_DNA"/>
</dbReference>
<gene>
    <name evidence="1" type="ORF">QFC19_004101</name>
</gene>